<evidence type="ECO:0000313" key="8">
    <source>
        <dbReference type="Proteomes" id="UP001320209"/>
    </source>
</evidence>
<dbReference type="PANTHER" id="PTHR43116">
    <property type="entry name" value="PEPTIDE CHAIN RELEASE FACTOR 2"/>
    <property type="match status" value="1"/>
</dbReference>
<keyword evidence="3 4" id="KW-0648">Protein biosynthesis</keyword>
<keyword evidence="4" id="KW-0963">Cytoplasm</keyword>
<dbReference type="EMBL" id="AP025225">
    <property type="protein sequence ID" value="BDB96103.1"/>
    <property type="molecule type" value="Genomic_DNA"/>
</dbReference>
<dbReference type="InterPro" id="IPR000352">
    <property type="entry name" value="Pep_chain_release_fac_I"/>
</dbReference>
<dbReference type="InterPro" id="IPR045853">
    <property type="entry name" value="Pep_chain_release_fac_I_sf"/>
</dbReference>
<dbReference type="Proteomes" id="UP001320209">
    <property type="component" value="Chromosome"/>
</dbReference>
<comment type="function">
    <text evidence="4">Peptide chain release factor 2 directs the termination of translation in response to the peptide chain termination codons UGA and UAA.</text>
</comment>
<dbReference type="PROSITE" id="PS00745">
    <property type="entry name" value="RF_PROK_I"/>
    <property type="match status" value="1"/>
</dbReference>
<evidence type="ECO:0000256" key="5">
    <source>
        <dbReference type="NCBIfam" id="TIGR00020"/>
    </source>
</evidence>
<dbReference type="HAMAP" id="MF_00094">
    <property type="entry name" value="Rel_fac_2"/>
    <property type="match status" value="1"/>
</dbReference>
<evidence type="ECO:0000256" key="3">
    <source>
        <dbReference type="ARBA" id="ARBA00022917"/>
    </source>
</evidence>
<dbReference type="InterPro" id="IPR004374">
    <property type="entry name" value="PrfB"/>
</dbReference>
<comment type="subcellular location">
    <subcellularLocation>
        <location evidence="4">Cytoplasm</location>
    </subcellularLocation>
</comment>
<dbReference type="SUPFAM" id="SSF75620">
    <property type="entry name" value="Release factor"/>
    <property type="match status" value="1"/>
</dbReference>
<dbReference type="Gene3D" id="3.30.70.1660">
    <property type="match status" value="1"/>
</dbReference>
<evidence type="ECO:0000256" key="2">
    <source>
        <dbReference type="ARBA" id="ARBA00022481"/>
    </source>
</evidence>
<dbReference type="InterPro" id="IPR005139">
    <property type="entry name" value="PCRF"/>
</dbReference>
<evidence type="ECO:0000256" key="4">
    <source>
        <dbReference type="HAMAP-Rule" id="MF_00094"/>
    </source>
</evidence>
<protein>
    <recommendedName>
        <fullName evidence="4 5">Peptide chain release factor 2</fullName>
        <shortName evidence="4">RF-2</shortName>
    </recommendedName>
</protein>
<dbReference type="PANTHER" id="PTHR43116:SF3">
    <property type="entry name" value="CLASS I PEPTIDE CHAIN RELEASE FACTOR"/>
    <property type="match status" value="1"/>
</dbReference>
<organism evidence="7 8">
    <name type="scientific">Candidatus Hydrogenosomobacter endosymbioticus</name>
    <dbReference type="NCBI Taxonomy" id="2558174"/>
    <lineage>
        <taxon>Bacteria</taxon>
        <taxon>Pseudomonadati</taxon>
        <taxon>Pseudomonadota</taxon>
        <taxon>Alphaproteobacteria</taxon>
        <taxon>Holosporales</taxon>
        <taxon>Holosporaceae</taxon>
        <taxon>Candidatus Hydrogenosomobacter</taxon>
    </lineage>
</organism>
<keyword evidence="8" id="KW-1185">Reference proteome</keyword>
<comment type="PTM">
    <text evidence="4">Methylated by PrmC. Methylation increases the termination efficiency of RF2.</text>
</comment>
<dbReference type="Gene3D" id="3.30.160.20">
    <property type="match status" value="1"/>
</dbReference>
<proteinExistence type="inferred from homology"/>
<dbReference type="Pfam" id="PF00472">
    <property type="entry name" value="RF-1"/>
    <property type="match status" value="1"/>
</dbReference>
<dbReference type="Pfam" id="PF03462">
    <property type="entry name" value="PCRF"/>
    <property type="match status" value="1"/>
</dbReference>
<keyword evidence="2 4" id="KW-0488">Methylation</keyword>
<sequence>MAKLLKRREALVSEEREILDVESALKNSVEIFNMAVDEGENEVADEESRSILSIVDSVRKLRLNTLFSEERDKSCCFVEVQAGAGGTEAQDWAMMLLRMYMRWAQRCGYEVEALDESPGEEAGLKSATIKISGPEHKFPYGWLKHESGVHRLVRISPFDASSRRHTSFASIVVSPEVDDSVEIEINPKDLKIDTYRASGAGGQHVNKTESAIRITHIPSGIVAQCQNDRSQHRNKATAMSMLKSRLYDSQMKKQKEDIAALSNTEKSGISWGRQVRSYVLQPYRLVKDVRSGFESGCPDKILDGELEDILEANLKMHAEQR</sequence>
<evidence type="ECO:0000256" key="1">
    <source>
        <dbReference type="ARBA" id="ARBA00010835"/>
    </source>
</evidence>
<feature type="modified residue" description="N5-methylglutamine" evidence="4">
    <location>
        <position position="203"/>
    </location>
</feature>
<dbReference type="SMART" id="SM00937">
    <property type="entry name" value="PCRF"/>
    <property type="match status" value="1"/>
</dbReference>
<evidence type="ECO:0000313" key="7">
    <source>
        <dbReference type="EMBL" id="BDB96103.1"/>
    </source>
</evidence>
<evidence type="ECO:0000259" key="6">
    <source>
        <dbReference type="PROSITE" id="PS00745"/>
    </source>
</evidence>
<dbReference type="NCBIfam" id="TIGR00020">
    <property type="entry name" value="prfB"/>
    <property type="match status" value="1"/>
</dbReference>
<accession>A0ABN6L2J5</accession>
<comment type="similarity">
    <text evidence="1 4">Belongs to the prokaryotic/mitochondrial release factor family.</text>
</comment>
<gene>
    <name evidence="4 7" type="primary">prfB</name>
    <name evidence="7" type="ORF">HYD_2360</name>
</gene>
<reference evidence="7" key="1">
    <citation type="submission" date="2021-10" db="EMBL/GenBank/DDBJ databases">
        <title>Genome Sequence of The Candidatus Hydrogeosomobacter endosymbioticus, an Intracellular Bacterial Symbiont of the Anaerobic Ciliate GW7.</title>
        <authorList>
            <person name="Shiohama Y."/>
            <person name="Shinzato N."/>
        </authorList>
    </citation>
    <scope>NUCLEOTIDE SEQUENCE [LARGE SCALE GENOMIC DNA]</scope>
    <source>
        <strain evidence="7">200920</strain>
    </source>
</reference>
<feature type="domain" description="Prokaryotic-type class I peptide chain release factors" evidence="6">
    <location>
        <begin position="196"/>
        <end position="212"/>
    </location>
</feature>
<name>A0ABN6L2J5_9PROT</name>